<dbReference type="Proteomes" id="UP000242329">
    <property type="component" value="Unassembled WGS sequence"/>
</dbReference>
<dbReference type="EMBL" id="FQWY01000086">
    <property type="protein sequence ID" value="SHH38025.1"/>
    <property type="molecule type" value="Genomic_DNA"/>
</dbReference>
<dbReference type="RefSeq" id="WP_073093625.1">
    <property type="nucleotide sequence ID" value="NZ_FQWY01000086.1"/>
</dbReference>
<organism evidence="5 6">
    <name type="scientific">Thermosyntropha lipolytica DSM 11003</name>
    <dbReference type="NCBI Taxonomy" id="1123382"/>
    <lineage>
        <taxon>Bacteria</taxon>
        <taxon>Bacillati</taxon>
        <taxon>Bacillota</taxon>
        <taxon>Clostridia</taxon>
        <taxon>Eubacteriales</taxon>
        <taxon>Syntrophomonadaceae</taxon>
        <taxon>Thermosyntropha</taxon>
    </lineage>
</organism>
<protein>
    <submittedName>
        <fullName evidence="5">Acyl-CoA hydrolase</fullName>
    </submittedName>
</protein>
<dbReference type="InterPro" id="IPR038460">
    <property type="entry name" value="AcetylCoA_hyd_C_sf"/>
</dbReference>
<dbReference type="Gene3D" id="3.40.1080.20">
    <property type="entry name" value="Acetyl-CoA hydrolase/transferase C-terminal domain"/>
    <property type="match status" value="1"/>
</dbReference>
<dbReference type="GO" id="GO:0016787">
    <property type="term" value="F:hydrolase activity"/>
    <property type="evidence" value="ECO:0007669"/>
    <property type="project" value="UniProtKB-KW"/>
</dbReference>
<dbReference type="OrthoDB" id="9801795at2"/>
<dbReference type="PANTHER" id="PTHR21432:SF20">
    <property type="entry name" value="ACETYL-COA HYDROLASE"/>
    <property type="match status" value="1"/>
</dbReference>
<evidence type="ECO:0000256" key="2">
    <source>
        <dbReference type="ARBA" id="ARBA00022679"/>
    </source>
</evidence>
<evidence type="ECO:0000256" key="1">
    <source>
        <dbReference type="ARBA" id="ARBA00009632"/>
    </source>
</evidence>
<dbReference type="GO" id="GO:0008775">
    <property type="term" value="F:acetate CoA-transferase activity"/>
    <property type="evidence" value="ECO:0007669"/>
    <property type="project" value="InterPro"/>
</dbReference>
<sequence>MSYWDEYKRKLRTAEEVAKMVKPGEGVKLGYFNGKPVQLVKALAERHEELYDVLVAGAVTVPPIPEVVQYPESFTYQDWHWSALTRRLAEYFPAVVYAPLLYHVSTIFVRAGEVNNLKGTDHHWHQVAPMDERGYFNFGPNCSEALECFLNSRVRVVEVNKNMPVCYGGIKEAVHISQVDYIVEAPDDQEIFAAPELPKPTEADVQIAKNLLEYIHDGDCLQLGIGAMPNAVGQLIADSDLKDIGIHTEMFVDAFIDMIEKGIANGLRKNIDKGKAVYTFALGTKRLYEFLDRNPGLAIYSVDYTNDPRTIALNDNFVSINQAVQVDLLTQVNAESDGFKQISGNGGMTDFVLGAQWSKGGRSFICLPSTYTDKDGNLVSRIVPTFKPGTSVTITRHMVDYIVTEYGVKKMRAQNQWVRTENIIELAHPKFRDDL</sequence>
<accession>A0A1M5SHT4</accession>
<name>A0A1M5SHT4_9FIRM</name>
<dbReference type="Pfam" id="PF02550">
    <property type="entry name" value="AcetylCoA_hydro"/>
    <property type="match status" value="1"/>
</dbReference>
<evidence type="ECO:0000259" key="4">
    <source>
        <dbReference type="Pfam" id="PF13336"/>
    </source>
</evidence>
<proteinExistence type="inferred from homology"/>
<reference evidence="6" key="1">
    <citation type="submission" date="2016-11" db="EMBL/GenBank/DDBJ databases">
        <authorList>
            <person name="Varghese N."/>
            <person name="Submissions S."/>
        </authorList>
    </citation>
    <scope>NUCLEOTIDE SEQUENCE [LARGE SCALE GENOMIC DNA]</scope>
    <source>
        <strain evidence="6">DSM 11003</strain>
    </source>
</reference>
<feature type="domain" description="Acetyl-CoA hydrolase/transferase C-terminal" evidence="4">
    <location>
        <begin position="283"/>
        <end position="435"/>
    </location>
</feature>
<dbReference type="Gene3D" id="3.30.750.70">
    <property type="entry name" value="4-hydroxybutyrate coenzyme like domains"/>
    <property type="match status" value="1"/>
</dbReference>
<dbReference type="InterPro" id="IPR026888">
    <property type="entry name" value="AcetylCoA_hyd_C"/>
</dbReference>
<dbReference type="InterPro" id="IPR003702">
    <property type="entry name" value="ActCoA_hydro_N"/>
</dbReference>
<dbReference type="SUPFAM" id="SSF100950">
    <property type="entry name" value="NagB/RpiA/CoA transferase-like"/>
    <property type="match status" value="2"/>
</dbReference>
<dbReference type="InterPro" id="IPR046433">
    <property type="entry name" value="ActCoA_hydro"/>
</dbReference>
<keyword evidence="6" id="KW-1185">Reference proteome</keyword>
<evidence type="ECO:0000313" key="5">
    <source>
        <dbReference type="EMBL" id="SHH38025.1"/>
    </source>
</evidence>
<dbReference type="Gene3D" id="3.40.1080.10">
    <property type="entry name" value="Glutaconate Coenzyme A-transferase"/>
    <property type="match status" value="1"/>
</dbReference>
<evidence type="ECO:0000313" key="6">
    <source>
        <dbReference type="Proteomes" id="UP000242329"/>
    </source>
</evidence>
<keyword evidence="2" id="KW-0808">Transferase</keyword>
<feature type="domain" description="Acetyl-CoA hydrolase/transferase N-terminal" evidence="3">
    <location>
        <begin position="5"/>
        <end position="186"/>
    </location>
</feature>
<dbReference type="GO" id="GO:0006083">
    <property type="term" value="P:acetate metabolic process"/>
    <property type="evidence" value="ECO:0007669"/>
    <property type="project" value="InterPro"/>
</dbReference>
<dbReference type="InterPro" id="IPR037171">
    <property type="entry name" value="NagB/RpiA_transferase-like"/>
</dbReference>
<dbReference type="PANTHER" id="PTHR21432">
    <property type="entry name" value="ACETYL-COA HYDROLASE-RELATED"/>
    <property type="match status" value="1"/>
</dbReference>
<keyword evidence="5" id="KW-0378">Hydrolase</keyword>
<dbReference type="STRING" id="1123382.SAMN02745221_02227"/>
<dbReference type="AlphaFoldDB" id="A0A1M5SHT4"/>
<dbReference type="Pfam" id="PF13336">
    <property type="entry name" value="AcetylCoA_hyd_C"/>
    <property type="match status" value="1"/>
</dbReference>
<gene>
    <name evidence="5" type="ORF">SAMN02745221_02227</name>
</gene>
<feature type="non-terminal residue" evidence="5">
    <location>
        <position position="435"/>
    </location>
</feature>
<evidence type="ECO:0000259" key="3">
    <source>
        <dbReference type="Pfam" id="PF02550"/>
    </source>
</evidence>
<comment type="similarity">
    <text evidence="1">Belongs to the acetyl-CoA hydrolase/transferase family.</text>
</comment>